<gene>
    <name evidence="2" type="ordered locus">LA2_07725</name>
</gene>
<dbReference type="HOGENOM" id="CLU_1600567_0_0_9"/>
<reference evidence="2 3" key="1">
    <citation type="journal article" date="2011" name="J. Bacteriol.">
        <title>Genome sequence of Lactobacillus amylovorus GRL1112.</title>
        <authorList>
            <person name="Kant R."/>
            <person name="Paulin L."/>
            <person name="Alatalo E."/>
            <person name="de Vos W.M."/>
            <person name="Palva A."/>
        </authorList>
    </citation>
    <scope>NUCLEOTIDE SEQUENCE [LARGE SCALE GENOMIC DNA]</scope>
    <source>
        <strain evidence="2 3">GRL 1112</strain>
    </source>
</reference>
<evidence type="ECO:0000256" key="1">
    <source>
        <dbReference type="SAM" id="MobiDB-lite"/>
    </source>
</evidence>
<accession>E4SKR7</accession>
<evidence type="ECO:0000313" key="3">
    <source>
        <dbReference type="Proteomes" id="UP000007033"/>
    </source>
</evidence>
<dbReference type="Proteomes" id="UP000007033">
    <property type="component" value="Chromosome"/>
</dbReference>
<proteinExistence type="predicted"/>
<organism evidence="2 3">
    <name type="scientific">Lactobacillus amylovorus (strain GRL 1112)</name>
    <dbReference type="NCBI Taxonomy" id="695560"/>
    <lineage>
        <taxon>Bacteria</taxon>
        <taxon>Bacillati</taxon>
        <taxon>Bacillota</taxon>
        <taxon>Bacilli</taxon>
        <taxon>Lactobacillales</taxon>
        <taxon>Lactobacillaceae</taxon>
        <taxon>Lactobacillus</taxon>
    </lineage>
</organism>
<dbReference type="AlphaFoldDB" id="E4SKR7"/>
<dbReference type="KEGG" id="lam:LA2_07725"/>
<feature type="compositionally biased region" description="Basic residues" evidence="1">
    <location>
        <begin position="21"/>
        <end position="39"/>
    </location>
</feature>
<feature type="region of interest" description="Disordered" evidence="1">
    <location>
        <begin position="21"/>
        <end position="46"/>
    </location>
</feature>
<name>E4SKR7_LACAR</name>
<sequence length="166" mass="18875">MARSALEDYWAGSISANINHPIRRKNATRSRARTTRKPKLTTSERKTQRVLSHARVLASTMKAGERKFIPRQQINGGKVMIEKGRGTDYRVYAASDNKYNVNSRKNAYGINVYKGSTDKKGVTFQTRHFKMGNVDRYIFDKMHTRLFTFKSGKKSYRAGKTGSMGG</sequence>
<evidence type="ECO:0000313" key="2">
    <source>
        <dbReference type="EMBL" id="ADQ59464.1"/>
    </source>
</evidence>
<protein>
    <submittedName>
        <fullName evidence="2">Uncharacterized protein</fullName>
    </submittedName>
</protein>
<dbReference type="RefSeq" id="WP_013438247.1">
    <property type="nucleotide sequence ID" value="NC_014724.1"/>
</dbReference>
<dbReference type="EMBL" id="CP002338">
    <property type="protein sequence ID" value="ADQ59464.1"/>
    <property type="molecule type" value="Genomic_DNA"/>
</dbReference>
<dbReference type="PATRIC" id="fig|695560.3.peg.1523"/>